<name>A0ABW0ZGN1_9ACTN</name>
<comment type="caution">
    <text evidence="1">The sequence shown here is derived from an EMBL/GenBank/DDBJ whole genome shotgun (WGS) entry which is preliminary data.</text>
</comment>
<accession>A0ABW0ZGN1</accession>
<dbReference type="EMBL" id="JBHSNS010000007">
    <property type="protein sequence ID" value="MFC5730146.1"/>
    <property type="molecule type" value="Genomic_DNA"/>
</dbReference>
<evidence type="ECO:0000313" key="1">
    <source>
        <dbReference type="EMBL" id="MFC5730146.1"/>
    </source>
</evidence>
<dbReference type="RefSeq" id="WP_136431601.1">
    <property type="nucleotide sequence ID" value="NZ_JBHSNS010000007.1"/>
</dbReference>
<proteinExistence type="predicted"/>
<protein>
    <submittedName>
        <fullName evidence="1">Uncharacterized protein</fullName>
    </submittedName>
</protein>
<sequence length="62" mass="6394">MTTTTAFRTVVWQTREGIAAAAARTPLSHDMSCGRCGHGLHVYLGCGDECACGPQAMPGVAA</sequence>
<keyword evidence="2" id="KW-1185">Reference proteome</keyword>
<reference evidence="2" key="1">
    <citation type="journal article" date="2019" name="Int. J. Syst. Evol. Microbiol.">
        <title>The Global Catalogue of Microorganisms (GCM) 10K type strain sequencing project: providing services to taxonomists for standard genome sequencing and annotation.</title>
        <authorList>
            <consortium name="The Broad Institute Genomics Platform"/>
            <consortium name="The Broad Institute Genome Sequencing Center for Infectious Disease"/>
            <person name="Wu L."/>
            <person name="Ma J."/>
        </authorList>
    </citation>
    <scope>NUCLEOTIDE SEQUENCE [LARGE SCALE GENOMIC DNA]</scope>
    <source>
        <strain evidence="2">YIM 94188</strain>
    </source>
</reference>
<evidence type="ECO:0000313" key="2">
    <source>
        <dbReference type="Proteomes" id="UP001596072"/>
    </source>
</evidence>
<gene>
    <name evidence="1" type="ORF">ACFPQB_14585</name>
</gene>
<dbReference type="Proteomes" id="UP001596072">
    <property type="component" value="Unassembled WGS sequence"/>
</dbReference>
<organism evidence="1 2">
    <name type="scientific">Nocardioides vastitatis</name>
    <dbReference type="NCBI Taxonomy" id="2568655"/>
    <lineage>
        <taxon>Bacteria</taxon>
        <taxon>Bacillati</taxon>
        <taxon>Actinomycetota</taxon>
        <taxon>Actinomycetes</taxon>
        <taxon>Propionibacteriales</taxon>
        <taxon>Nocardioidaceae</taxon>
        <taxon>Nocardioides</taxon>
    </lineage>
</organism>